<dbReference type="PANTHER" id="PTHR14187">
    <property type="entry name" value="ALPHA KINASE/ELONGATION FACTOR 2 KINASE"/>
    <property type="match status" value="1"/>
</dbReference>
<protein>
    <submittedName>
        <fullName evidence="4">Uncharacterized protein</fullName>
    </submittedName>
</protein>
<dbReference type="SUPFAM" id="SSF53067">
    <property type="entry name" value="Actin-like ATPase domain"/>
    <property type="match status" value="2"/>
</dbReference>
<accession>A0A3L5TUU7</accession>
<proteinExistence type="inferred from homology"/>
<keyword evidence="5" id="KW-1185">Reference proteome</keyword>
<gene>
    <name evidence="4" type="ORF">AM593_07716</name>
</gene>
<dbReference type="Proteomes" id="UP000266721">
    <property type="component" value="Unassembled WGS sequence"/>
</dbReference>
<comment type="caution">
    <text evidence="4">The sequence shown here is derived from an EMBL/GenBank/DDBJ whole genome shotgun (WGS) entry which is preliminary data.</text>
</comment>
<evidence type="ECO:0000256" key="3">
    <source>
        <dbReference type="ARBA" id="ARBA00022840"/>
    </source>
</evidence>
<dbReference type="PANTHER" id="PTHR14187:SF5">
    <property type="entry name" value="HEAT SHOCK 70 KDA PROTEIN 12A"/>
    <property type="match status" value="1"/>
</dbReference>
<reference evidence="4 5" key="1">
    <citation type="journal article" date="2016" name="PLoS ONE">
        <title>A First Insight into the Genome of the Filter-Feeder Mussel Mytilus galloprovincialis.</title>
        <authorList>
            <person name="Murgarella M."/>
            <person name="Puiu D."/>
            <person name="Novoa B."/>
            <person name="Figueras A."/>
            <person name="Posada D."/>
            <person name="Canchaya C."/>
        </authorList>
    </citation>
    <scope>NUCLEOTIDE SEQUENCE [LARGE SCALE GENOMIC DNA]</scope>
    <source>
        <tissue evidence="4">Muscle</tissue>
    </source>
</reference>
<organism evidence="4 5">
    <name type="scientific">Mytilus galloprovincialis</name>
    <name type="common">Mediterranean mussel</name>
    <dbReference type="NCBI Taxonomy" id="29158"/>
    <lineage>
        <taxon>Eukaryota</taxon>
        <taxon>Metazoa</taxon>
        <taxon>Spiralia</taxon>
        <taxon>Lophotrochozoa</taxon>
        <taxon>Mollusca</taxon>
        <taxon>Bivalvia</taxon>
        <taxon>Autobranchia</taxon>
        <taxon>Pteriomorphia</taxon>
        <taxon>Mytilida</taxon>
        <taxon>Mytiloidea</taxon>
        <taxon>Mytilidae</taxon>
        <taxon>Mytilinae</taxon>
        <taxon>Mytilus</taxon>
    </lineage>
</organism>
<dbReference type="GO" id="GO:0005524">
    <property type="term" value="F:ATP binding"/>
    <property type="evidence" value="ECO:0007669"/>
    <property type="project" value="UniProtKB-KW"/>
</dbReference>
<evidence type="ECO:0000256" key="1">
    <source>
        <dbReference type="ARBA" id="ARBA00007381"/>
    </source>
</evidence>
<sequence length="568" mass="63453">MSVYVAAIDFGTTYSGYAFSVSAPDSELKDVEILSNQIWNSGTAEVASLKTPTCLLLSKDRKVSVFGYDAEEQYADIVLDGNTDDYYFFHRFKMNLHNNKNITMSMVIDDVRGQPLPAIDVFSLSIKALKDHLNSTVEIKNIELDDRKTKWVLTVPAIWTDTAKQFMRKSAEKAGIPRDRLTVALEPEAASIYCQTFPSAGCREIAEIGSRYMVADLGGGTIDVTVHEKRPNGTLKEVTKASGNGCGGTSVDDAFIQLFVRIFGGPLLNSMKSESPESYLYLLRSIENVKRTFQPTQTRKVNVTIPYATLDDLCQSNLEENIKNVVSSSSLASNLEICKDKMRIEPLFAKSIFKTTCENVVSLIQSVLQQSTVGNVSTILLVGGFAECKMIQNSLKTAFPSINIVLQDDSSVIVLKGAVLFGYKSDIISSRIARYTYGVSCTESFNESIHDQNRKVFWNGKAQCTKIFNPFMEINTSISLGHTIRKTYSTDGETGCVISVFRTDKENVMYTDTDECTFLGKLRMCISNTERRKRYMKAIFNFGDTEFSMTVVDLESNSETKEYFEIQR</sequence>
<evidence type="ECO:0000313" key="5">
    <source>
        <dbReference type="Proteomes" id="UP000266721"/>
    </source>
</evidence>
<evidence type="ECO:0000256" key="2">
    <source>
        <dbReference type="ARBA" id="ARBA00022741"/>
    </source>
</evidence>
<feature type="non-terminal residue" evidence="4">
    <location>
        <position position="1"/>
    </location>
</feature>
<dbReference type="AlphaFoldDB" id="A0A3L5TUU7"/>
<comment type="similarity">
    <text evidence="1">Belongs to the heat shock protein 70 family.</text>
</comment>
<dbReference type="CDD" id="cd10229">
    <property type="entry name" value="ASKHA_NBD_HSP70_HSPA12"/>
    <property type="match status" value="1"/>
</dbReference>
<dbReference type="Gene3D" id="3.30.420.40">
    <property type="match status" value="2"/>
</dbReference>
<dbReference type="GO" id="GO:0140662">
    <property type="term" value="F:ATP-dependent protein folding chaperone"/>
    <property type="evidence" value="ECO:0007669"/>
    <property type="project" value="InterPro"/>
</dbReference>
<keyword evidence="3" id="KW-0067">ATP-binding</keyword>
<dbReference type="EMBL" id="KV581845">
    <property type="protein sequence ID" value="OPL33700.1"/>
    <property type="molecule type" value="Genomic_DNA"/>
</dbReference>
<dbReference type="InterPro" id="IPR013126">
    <property type="entry name" value="Hsp_70_fam"/>
</dbReference>
<keyword evidence="2" id="KW-0547">Nucleotide-binding</keyword>
<feature type="non-terminal residue" evidence="4">
    <location>
        <position position="568"/>
    </location>
</feature>
<dbReference type="Pfam" id="PF00012">
    <property type="entry name" value="HSP70"/>
    <property type="match status" value="1"/>
</dbReference>
<name>A0A3L5TUU7_MYTGA</name>
<dbReference type="InterPro" id="IPR043129">
    <property type="entry name" value="ATPase_NBD"/>
</dbReference>
<evidence type="ECO:0000313" key="4">
    <source>
        <dbReference type="EMBL" id="OPL33700.1"/>
    </source>
</evidence>